<dbReference type="GO" id="GO:0006424">
    <property type="term" value="P:glutamyl-tRNA aminoacylation"/>
    <property type="evidence" value="ECO:0007669"/>
    <property type="project" value="UniProtKB-UniRule"/>
</dbReference>
<dbReference type="GO" id="GO:0004818">
    <property type="term" value="F:glutamate-tRNA ligase activity"/>
    <property type="evidence" value="ECO:0007669"/>
    <property type="project" value="UniProtKB-UniRule"/>
</dbReference>
<dbReference type="InterPro" id="IPR014729">
    <property type="entry name" value="Rossmann-like_a/b/a_fold"/>
</dbReference>
<feature type="short sequence motif" description="'KMSKS' region" evidence="10">
    <location>
        <begin position="240"/>
        <end position="244"/>
    </location>
</feature>
<dbReference type="Proteomes" id="UP000049983">
    <property type="component" value="Unassembled WGS sequence"/>
</dbReference>
<protein>
    <recommendedName>
        <fullName evidence="10">Glutamate--tRNA ligase</fullName>
        <ecNumber evidence="10">6.1.1.17</ecNumber>
    </recommendedName>
    <alternativeName>
        <fullName evidence="10">Glutamyl-tRNA synthetase</fullName>
        <shortName evidence="10">GluRS</shortName>
    </alternativeName>
</protein>
<evidence type="ECO:0000256" key="9">
    <source>
        <dbReference type="ARBA" id="ARBA00023146"/>
    </source>
</evidence>
<keyword evidence="4 10" id="KW-0963">Cytoplasm</keyword>
<dbReference type="PANTHER" id="PTHR43311">
    <property type="entry name" value="GLUTAMATE--TRNA LIGASE"/>
    <property type="match status" value="1"/>
</dbReference>
<accession>A0A0M6ZN76</accession>
<dbReference type="InterPro" id="IPR033910">
    <property type="entry name" value="GluRS_core"/>
</dbReference>
<dbReference type="GeneID" id="97669374"/>
<comment type="catalytic activity">
    <reaction evidence="10">
        <text>tRNA(Glu) + L-glutamate + ATP = L-glutamyl-tRNA(Glu) + AMP + diphosphate</text>
        <dbReference type="Rhea" id="RHEA:23540"/>
        <dbReference type="Rhea" id="RHEA-COMP:9663"/>
        <dbReference type="Rhea" id="RHEA-COMP:9680"/>
        <dbReference type="ChEBI" id="CHEBI:29985"/>
        <dbReference type="ChEBI" id="CHEBI:30616"/>
        <dbReference type="ChEBI" id="CHEBI:33019"/>
        <dbReference type="ChEBI" id="CHEBI:78442"/>
        <dbReference type="ChEBI" id="CHEBI:78520"/>
        <dbReference type="ChEBI" id="CHEBI:456215"/>
        <dbReference type="EC" id="6.1.1.17"/>
    </reaction>
</comment>
<comment type="caution">
    <text evidence="10">Lacks conserved residue(s) required for the propagation of feature annotation.</text>
</comment>
<dbReference type="InterPro" id="IPR020751">
    <property type="entry name" value="aa-tRNA-synth_I_codon-bd_sub2"/>
</dbReference>
<feature type="short sequence motif" description="'HIGH' region" evidence="10">
    <location>
        <begin position="11"/>
        <end position="21"/>
    </location>
</feature>
<keyword evidence="5 10" id="KW-0436">Ligase</keyword>
<dbReference type="OrthoDB" id="9807503at2"/>
<comment type="similarity">
    <text evidence="2 10">Belongs to the class-I aminoacyl-tRNA synthetase family. Glutamate--tRNA ligase type 1 subfamily.</text>
</comment>
<comment type="function">
    <text evidence="10">Catalyzes the attachment of glutamate to tRNA(Glu) in a two-step reaction: glutamate is first activated by ATP to form Glu-AMP and then transferred to the acceptor end of tRNA(Glu).</text>
</comment>
<dbReference type="AlphaFoldDB" id="A0A0M6ZN76"/>
<feature type="compositionally biased region" description="Basic and acidic residues" evidence="11">
    <location>
        <begin position="113"/>
        <end position="132"/>
    </location>
</feature>
<keyword evidence="9 10" id="KW-0030">Aminoacyl-tRNA synthetase</keyword>
<evidence type="ECO:0000256" key="4">
    <source>
        <dbReference type="ARBA" id="ARBA00022490"/>
    </source>
</evidence>
<sequence length="474" mass="52634">MTQEIVTRFAPSPTGFLHIGGARTALFNWLFAKHNNGKMLLRIEDTDRARSTPEAVDALIDGLSWLGLDWEGDPISQFSRVGRHQEAVEQMLSSGTAYKCYSTPEEIEAMREKARAEGRPPRYDGTWRDRDPSLAPDGVNPVVRLKAPQEGETVINDMVQGRVVIPNKDLDDLILLRSDGTPTYMLAVVVDDHDMGVTHIIRGVDHLTNAARQTLIFKALGWNVPEMAHIPLIHGPDGAKLSKRHGATGAEAYRALGYLPQAMRNYLARLGWSHGDDEIISLEDMIAWFGMDAVGQSAARFDFKKLENLNGHYMRATGDAELLGHWKIYLQHADGGDAALFWLSQSDNEQTALTALPGLKERAKTLVELTESASYLWRQRPLDTDEKAQKILNEEARTILKELHNVLSTAPNWGSETLEAAVKSYAEERELKLGKVAQPLRAALTGRGTSPGIYDVLIALGREESLKRIEDQSA</sequence>
<evidence type="ECO:0000256" key="2">
    <source>
        <dbReference type="ARBA" id="ARBA00007894"/>
    </source>
</evidence>
<dbReference type="Pfam" id="PF00749">
    <property type="entry name" value="tRNA-synt_1c"/>
    <property type="match status" value="1"/>
</dbReference>
<dbReference type="PANTHER" id="PTHR43311:SF2">
    <property type="entry name" value="GLUTAMATE--TRNA LIGASE, MITOCHONDRIAL-RELATED"/>
    <property type="match status" value="1"/>
</dbReference>
<dbReference type="RefSeq" id="WP_055121192.1">
    <property type="nucleotide sequence ID" value="NZ_CXWA01000013.1"/>
</dbReference>
<dbReference type="Pfam" id="PF19269">
    <property type="entry name" value="Anticodon_2"/>
    <property type="match status" value="1"/>
</dbReference>
<dbReference type="NCBIfam" id="TIGR00464">
    <property type="entry name" value="gltX_bact"/>
    <property type="match status" value="1"/>
</dbReference>
<keyword evidence="8 10" id="KW-0648">Protein biosynthesis</keyword>
<evidence type="ECO:0000313" key="14">
    <source>
        <dbReference type="EMBL" id="CTQ68975.1"/>
    </source>
</evidence>
<dbReference type="InterPro" id="IPR008925">
    <property type="entry name" value="aa_tRNA-synth_I_cd-bd_sf"/>
</dbReference>
<evidence type="ECO:0000259" key="12">
    <source>
        <dbReference type="Pfam" id="PF00749"/>
    </source>
</evidence>
<dbReference type="GO" id="GO:0000049">
    <property type="term" value="F:tRNA binding"/>
    <property type="evidence" value="ECO:0007669"/>
    <property type="project" value="InterPro"/>
</dbReference>
<dbReference type="InterPro" id="IPR020058">
    <property type="entry name" value="Glu/Gln-tRNA-synth_Ib_cat-dom"/>
</dbReference>
<comment type="subunit">
    <text evidence="3 10">Monomer.</text>
</comment>
<dbReference type="GO" id="GO:0005829">
    <property type="term" value="C:cytosol"/>
    <property type="evidence" value="ECO:0007669"/>
    <property type="project" value="TreeGrafter"/>
</dbReference>
<evidence type="ECO:0000256" key="1">
    <source>
        <dbReference type="ARBA" id="ARBA00004496"/>
    </source>
</evidence>
<evidence type="ECO:0000256" key="3">
    <source>
        <dbReference type="ARBA" id="ARBA00011245"/>
    </source>
</evidence>
<feature type="region of interest" description="Disordered" evidence="11">
    <location>
        <begin position="113"/>
        <end position="139"/>
    </location>
</feature>
<dbReference type="PRINTS" id="PR00987">
    <property type="entry name" value="TRNASYNTHGLU"/>
</dbReference>
<dbReference type="SUPFAM" id="SSF48163">
    <property type="entry name" value="An anticodon-binding domain of class I aminoacyl-tRNA synthetases"/>
    <property type="match status" value="1"/>
</dbReference>
<keyword evidence="7 10" id="KW-0067">ATP-binding</keyword>
<dbReference type="SUPFAM" id="SSF52374">
    <property type="entry name" value="Nucleotidylyl transferase"/>
    <property type="match status" value="1"/>
</dbReference>
<proteinExistence type="inferred from homology"/>
<comment type="subcellular location">
    <subcellularLocation>
        <location evidence="1 10">Cytoplasm</location>
    </subcellularLocation>
</comment>
<evidence type="ECO:0000259" key="13">
    <source>
        <dbReference type="Pfam" id="PF19269"/>
    </source>
</evidence>
<dbReference type="EC" id="6.1.1.17" evidence="10"/>
<gene>
    <name evidence="14" type="primary">gltX_2</name>
    <name evidence="10" type="synonym">gltX</name>
    <name evidence="14" type="ORF">LA5096_01974</name>
</gene>
<name>A0A0M6ZN76_9HYPH</name>
<dbReference type="Gene3D" id="3.40.50.620">
    <property type="entry name" value="HUPs"/>
    <property type="match status" value="1"/>
</dbReference>
<evidence type="ECO:0000256" key="7">
    <source>
        <dbReference type="ARBA" id="ARBA00022840"/>
    </source>
</evidence>
<dbReference type="GO" id="GO:0008270">
    <property type="term" value="F:zinc ion binding"/>
    <property type="evidence" value="ECO:0007669"/>
    <property type="project" value="InterPro"/>
</dbReference>
<feature type="domain" description="Aminoacyl-tRNA synthetase class I anticodon-binding" evidence="13">
    <location>
        <begin position="342"/>
        <end position="471"/>
    </location>
</feature>
<evidence type="ECO:0000256" key="6">
    <source>
        <dbReference type="ARBA" id="ARBA00022741"/>
    </source>
</evidence>
<dbReference type="EMBL" id="CXWC01000004">
    <property type="protein sequence ID" value="CTQ68975.1"/>
    <property type="molecule type" value="Genomic_DNA"/>
</dbReference>
<dbReference type="InterPro" id="IPR000924">
    <property type="entry name" value="Glu/Gln-tRNA-synth"/>
</dbReference>
<evidence type="ECO:0000256" key="11">
    <source>
        <dbReference type="SAM" id="MobiDB-lite"/>
    </source>
</evidence>
<feature type="domain" description="Glutamyl/glutaminyl-tRNA synthetase class Ib catalytic" evidence="12">
    <location>
        <begin position="4"/>
        <end position="307"/>
    </location>
</feature>
<dbReference type="FunFam" id="3.40.50.620:FF:000007">
    <property type="entry name" value="Glutamate--tRNA ligase"/>
    <property type="match status" value="1"/>
</dbReference>
<evidence type="ECO:0000256" key="8">
    <source>
        <dbReference type="ARBA" id="ARBA00022917"/>
    </source>
</evidence>
<dbReference type="InterPro" id="IPR004527">
    <property type="entry name" value="Glu-tRNA-ligase_bac/mito"/>
</dbReference>
<dbReference type="Gene3D" id="1.10.10.350">
    <property type="match status" value="1"/>
</dbReference>
<dbReference type="InterPro" id="IPR045462">
    <property type="entry name" value="aa-tRNA-synth_I_cd-bd"/>
</dbReference>
<dbReference type="HAMAP" id="MF_00022">
    <property type="entry name" value="Glu_tRNA_synth_type1"/>
    <property type="match status" value="1"/>
</dbReference>
<reference evidence="15" key="1">
    <citation type="submission" date="2015-07" db="EMBL/GenBank/DDBJ databases">
        <authorList>
            <person name="Rodrigo-Torres Lidia"/>
            <person name="Arahal R.David."/>
        </authorList>
    </citation>
    <scope>NUCLEOTIDE SEQUENCE [LARGE SCALE GENOMIC DNA]</scope>
    <source>
        <strain evidence="15">CECT 5096</strain>
    </source>
</reference>
<dbReference type="GO" id="GO:0005524">
    <property type="term" value="F:ATP binding"/>
    <property type="evidence" value="ECO:0007669"/>
    <property type="project" value="UniProtKB-UniRule"/>
</dbReference>
<evidence type="ECO:0000256" key="10">
    <source>
        <dbReference type="HAMAP-Rule" id="MF_00022"/>
    </source>
</evidence>
<dbReference type="STRING" id="311410.LA5095_05705"/>
<dbReference type="PROSITE" id="PS00178">
    <property type="entry name" value="AA_TRNA_LIGASE_I"/>
    <property type="match status" value="1"/>
</dbReference>
<dbReference type="InterPro" id="IPR001412">
    <property type="entry name" value="aa-tRNA-synth_I_CS"/>
</dbReference>
<evidence type="ECO:0000256" key="5">
    <source>
        <dbReference type="ARBA" id="ARBA00022598"/>
    </source>
</evidence>
<dbReference type="InterPro" id="IPR049940">
    <property type="entry name" value="GluQ/Sye"/>
</dbReference>
<evidence type="ECO:0000313" key="15">
    <source>
        <dbReference type="Proteomes" id="UP000049983"/>
    </source>
</evidence>
<dbReference type="CDD" id="cd00808">
    <property type="entry name" value="GluRS_core"/>
    <property type="match status" value="1"/>
</dbReference>
<organism evidence="14 15">
    <name type="scientific">Roseibium album</name>
    <dbReference type="NCBI Taxonomy" id="311410"/>
    <lineage>
        <taxon>Bacteria</taxon>
        <taxon>Pseudomonadati</taxon>
        <taxon>Pseudomonadota</taxon>
        <taxon>Alphaproteobacteria</taxon>
        <taxon>Hyphomicrobiales</taxon>
        <taxon>Stappiaceae</taxon>
        <taxon>Roseibium</taxon>
    </lineage>
</organism>
<feature type="binding site" evidence="10">
    <location>
        <position position="243"/>
    </location>
    <ligand>
        <name>ATP</name>
        <dbReference type="ChEBI" id="CHEBI:30616"/>
    </ligand>
</feature>
<keyword evidence="6 10" id="KW-0547">Nucleotide-binding</keyword>
<keyword evidence="15" id="KW-1185">Reference proteome</keyword>